<reference evidence="1 2" key="1">
    <citation type="submission" date="2018-06" db="EMBL/GenBank/DDBJ databases">
        <title>Genome analysis of cellulolytic fungus Trichoderma lentiforme CFAM-422.</title>
        <authorList>
            <person name="Steindorff A.S."/>
            <person name="Formighieri E.F."/>
            <person name="Midorikawa G.E.O."/>
            <person name="Tamietti M.S."/>
            <person name="Ramos E.Z."/>
            <person name="Silva A.S."/>
            <person name="Bon E.P.S."/>
            <person name="Mendes T.D."/>
            <person name="Damaso M.C.T."/>
            <person name="Favaro L.C.L."/>
        </authorList>
    </citation>
    <scope>NUCLEOTIDE SEQUENCE [LARGE SCALE GENOMIC DNA]</scope>
    <source>
        <strain evidence="1 2">CFAM-422</strain>
    </source>
</reference>
<accession>A0A9P4XQX1</accession>
<dbReference type="InterPro" id="IPR053178">
    <property type="entry name" value="Osmoadaptation_assoc"/>
</dbReference>
<dbReference type="Proteomes" id="UP000801864">
    <property type="component" value="Unassembled WGS sequence"/>
</dbReference>
<protein>
    <submittedName>
        <fullName evidence="1">Uncharacterized protein</fullName>
    </submittedName>
</protein>
<dbReference type="PANTHER" id="PTHR38111">
    <property type="entry name" value="ZN(2)-C6 FUNGAL-TYPE DOMAIN-CONTAINING PROTEIN-RELATED"/>
    <property type="match status" value="1"/>
</dbReference>
<gene>
    <name evidence="1" type="ORF">CFAM422_001453</name>
</gene>
<keyword evidence="2" id="KW-1185">Reference proteome</keyword>
<proteinExistence type="predicted"/>
<dbReference type="AlphaFoldDB" id="A0A9P4XQX1"/>
<name>A0A9P4XQX1_9HYPO</name>
<sequence>MRFCENHREWRATVDGLKDAEPAVKGRYGSAESIPLVLLITDPSNTHGGYQLAIRSLPRPESGIGRTAVDCDALVGPFLKLLFPPDADPCSWRTFPGGWICSLPTLFHNRGELVNQGLLALYMGFIGRKDGDATLTQISAELYVNALHNLRNSDVWLKQNPRPDEIDTVLASVLVFSCIELLTSEGGPSGYISHIRGGLQLVKRFGGKLSNSVFTSTIFKALRFLGPYFMSQPPYNTLYLARQEDPDYLMQKMIEAAVALPNLEYDANRLYASKHTTEIQIRQAWLAAELLLSEAAIVDRQLNQCLQQMTSVTPYPTLVVTLTAESDACYLPGKQLQFTDCSSKCNWLFYWSVIVRLNRLIKHLYDISSTLSSKLPDKPQLSTALTNLVKDDNVLDQYADNIGISLGAGMTASTFHAQEALIFVFNLYTYWEDRGNVEKTNWCIQTLQALQNHDRSLDIEVNPSR</sequence>
<comment type="caution">
    <text evidence="1">The sequence shown here is derived from an EMBL/GenBank/DDBJ whole genome shotgun (WGS) entry which is preliminary data.</text>
</comment>
<evidence type="ECO:0000313" key="1">
    <source>
        <dbReference type="EMBL" id="KAF3076437.1"/>
    </source>
</evidence>
<dbReference type="EMBL" id="QLNT01000002">
    <property type="protein sequence ID" value="KAF3076437.1"/>
    <property type="molecule type" value="Genomic_DNA"/>
</dbReference>
<evidence type="ECO:0000313" key="2">
    <source>
        <dbReference type="Proteomes" id="UP000801864"/>
    </source>
</evidence>
<organism evidence="1 2">
    <name type="scientific">Trichoderma lentiforme</name>
    <dbReference type="NCBI Taxonomy" id="1567552"/>
    <lineage>
        <taxon>Eukaryota</taxon>
        <taxon>Fungi</taxon>
        <taxon>Dikarya</taxon>
        <taxon>Ascomycota</taxon>
        <taxon>Pezizomycotina</taxon>
        <taxon>Sordariomycetes</taxon>
        <taxon>Hypocreomycetidae</taxon>
        <taxon>Hypocreales</taxon>
        <taxon>Hypocreaceae</taxon>
        <taxon>Trichoderma</taxon>
    </lineage>
</organism>